<sequence>MRNLVDKGELFRIGVVFQGLNVYNSGRRPGAQVVQPESPVWFLLKEDAVIESRGHLQRTHEGTRKLPVLRQQNSLEPIDCESYIIRLFRQDVVN</sequence>
<reference evidence="1 2" key="1">
    <citation type="submission" date="2020-02" db="EMBL/GenBank/DDBJ databases">
        <authorList>
            <person name="Ferguson B K."/>
        </authorList>
    </citation>
    <scope>NUCLEOTIDE SEQUENCE [LARGE SCALE GENOMIC DNA]</scope>
</reference>
<accession>A0A6H5HM17</accession>
<dbReference type="EMBL" id="CADCXU010033935">
    <property type="protein sequence ID" value="CAB0019342.1"/>
    <property type="molecule type" value="Genomic_DNA"/>
</dbReference>
<evidence type="ECO:0000313" key="2">
    <source>
        <dbReference type="Proteomes" id="UP000479000"/>
    </source>
</evidence>
<proteinExistence type="predicted"/>
<organism evidence="1 2">
    <name type="scientific">Nesidiocoris tenuis</name>
    <dbReference type="NCBI Taxonomy" id="355587"/>
    <lineage>
        <taxon>Eukaryota</taxon>
        <taxon>Metazoa</taxon>
        <taxon>Ecdysozoa</taxon>
        <taxon>Arthropoda</taxon>
        <taxon>Hexapoda</taxon>
        <taxon>Insecta</taxon>
        <taxon>Pterygota</taxon>
        <taxon>Neoptera</taxon>
        <taxon>Paraneoptera</taxon>
        <taxon>Hemiptera</taxon>
        <taxon>Heteroptera</taxon>
        <taxon>Panheteroptera</taxon>
        <taxon>Cimicomorpha</taxon>
        <taxon>Miridae</taxon>
        <taxon>Dicyphina</taxon>
        <taxon>Nesidiocoris</taxon>
    </lineage>
</organism>
<gene>
    <name evidence="1" type="ORF">NTEN_LOCUS23054</name>
</gene>
<dbReference type="AlphaFoldDB" id="A0A6H5HM17"/>
<keyword evidence="2" id="KW-1185">Reference proteome</keyword>
<protein>
    <submittedName>
        <fullName evidence="1">Uncharacterized protein</fullName>
    </submittedName>
</protein>
<evidence type="ECO:0000313" key="1">
    <source>
        <dbReference type="EMBL" id="CAB0019342.1"/>
    </source>
</evidence>
<name>A0A6H5HM17_9HEMI</name>
<dbReference type="Proteomes" id="UP000479000">
    <property type="component" value="Unassembled WGS sequence"/>
</dbReference>